<sequence length="228" mass="25038">MVMSTTETPTSGKGLRISDIVLLDMDTPEDYLYLQSYHRRKSIPTLDECRQILHETGVGEQVKEHCSMVAVIAKELAARLNQAGAGLDKNLIMAGALLHDLARSEPDHAQAGARLLEARGYPLVAAVVGAHMDIEADESHPLTEAEVVFLADKMVKGKYIVSVKDRFAAALKKYQGDPQACAAVAKRLRQAELIMLKIEKIIGRPVESVPAPDIHFDKTYCKGDEKYA</sequence>
<dbReference type="InterPro" id="IPR006675">
    <property type="entry name" value="HDIG_dom"/>
</dbReference>
<comment type="caution">
    <text evidence="2">The sequence shown here is derived from an EMBL/GenBank/DDBJ whole genome shotgun (WGS) entry which is preliminary data.</text>
</comment>
<dbReference type="NCBIfam" id="TIGR00277">
    <property type="entry name" value="HDIG"/>
    <property type="match status" value="1"/>
</dbReference>
<feature type="domain" description="HD/PDEase" evidence="1">
    <location>
        <begin position="58"/>
        <end position="166"/>
    </location>
</feature>
<dbReference type="SMART" id="SM00471">
    <property type="entry name" value="HDc"/>
    <property type="match status" value="1"/>
</dbReference>
<name>A0A4Y7RQ95_9FIRM</name>
<proteinExistence type="predicted"/>
<dbReference type="CDD" id="cd00077">
    <property type="entry name" value="HDc"/>
    <property type="match status" value="1"/>
</dbReference>
<dbReference type="SUPFAM" id="SSF109604">
    <property type="entry name" value="HD-domain/PDEase-like"/>
    <property type="match status" value="1"/>
</dbReference>
<evidence type="ECO:0000313" key="2">
    <source>
        <dbReference type="EMBL" id="TEB10437.1"/>
    </source>
</evidence>
<gene>
    <name evidence="2" type="ORF">Pmgp_02346</name>
</gene>
<dbReference type="Pfam" id="PF01966">
    <property type="entry name" value="HD"/>
    <property type="match status" value="1"/>
</dbReference>
<dbReference type="InterPro" id="IPR003607">
    <property type="entry name" value="HD/PDEase_dom"/>
</dbReference>
<protein>
    <recommendedName>
        <fullName evidence="1">HD/PDEase domain-containing protein</fullName>
    </recommendedName>
</protein>
<keyword evidence="3" id="KW-1185">Reference proteome</keyword>
<evidence type="ECO:0000259" key="1">
    <source>
        <dbReference type="SMART" id="SM00471"/>
    </source>
</evidence>
<dbReference type="Gene3D" id="1.10.3210.10">
    <property type="entry name" value="Hypothetical protein af1432"/>
    <property type="match status" value="1"/>
</dbReference>
<dbReference type="EMBL" id="QFFZ01000026">
    <property type="protein sequence ID" value="TEB10437.1"/>
    <property type="molecule type" value="Genomic_DNA"/>
</dbReference>
<organism evidence="2 3">
    <name type="scientific">Pelotomaculum propionicicum</name>
    <dbReference type="NCBI Taxonomy" id="258475"/>
    <lineage>
        <taxon>Bacteria</taxon>
        <taxon>Bacillati</taxon>
        <taxon>Bacillota</taxon>
        <taxon>Clostridia</taxon>
        <taxon>Eubacteriales</taxon>
        <taxon>Desulfotomaculaceae</taxon>
        <taxon>Pelotomaculum</taxon>
    </lineage>
</organism>
<reference evidence="2 3" key="1">
    <citation type="journal article" date="2018" name="Environ. Microbiol.">
        <title>Novel energy conservation strategies and behaviour of Pelotomaculum schinkii driving syntrophic propionate catabolism.</title>
        <authorList>
            <person name="Hidalgo-Ahumada C.A.P."/>
            <person name="Nobu M.K."/>
            <person name="Narihiro T."/>
            <person name="Tamaki H."/>
            <person name="Liu W.T."/>
            <person name="Kamagata Y."/>
            <person name="Stams A.J.M."/>
            <person name="Imachi H."/>
            <person name="Sousa D.Z."/>
        </authorList>
    </citation>
    <scope>NUCLEOTIDE SEQUENCE [LARGE SCALE GENOMIC DNA]</scope>
    <source>
        <strain evidence="2 3">MGP</strain>
    </source>
</reference>
<evidence type="ECO:0000313" key="3">
    <source>
        <dbReference type="Proteomes" id="UP000297597"/>
    </source>
</evidence>
<dbReference type="AlphaFoldDB" id="A0A4Y7RQ95"/>
<dbReference type="Proteomes" id="UP000297597">
    <property type="component" value="Unassembled WGS sequence"/>
</dbReference>
<dbReference type="InterPro" id="IPR006674">
    <property type="entry name" value="HD_domain"/>
</dbReference>
<accession>A0A4Y7RQ95</accession>